<feature type="region of interest" description="Disordered" evidence="1">
    <location>
        <begin position="405"/>
        <end position="455"/>
    </location>
</feature>
<feature type="region of interest" description="Disordered" evidence="1">
    <location>
        <begin position="621"/>
        <end position="653"/>
    </location>
</feature>
<name>A0A0C3Q454_9AGAM</name>
<keyword evidence="3" id="KW-1185">Reference proteome</keyword>
<reference evidence="3" key="2">
    <citation type="submission" date="2015-01" db="EMBL/GenBank/DDBJ databases">
        <title>Evolutionary Origins and Diversification of the Mycorrhizal Mutualists.</title>
        <authorList>
            <consortium name="DOE Joint Genome Institute"/>
            <consortium name="Mycorrhizal Genomics Consortium"/>
            <person name="Kohler A."/>
            <person name="Kuo A."/>
            <person name="Nagy L.G."/>
            <person name="Floudas D."/>
            <person name="Copeland A."/>
            <person name="Barry K.W."/>
            <person name="Cichocki N."/>
            <person name="Veneault-Fourrey C."/>
            <person name="LaButti K."/>
            <person name="Lindquist E.A."/>
            <person name="Lipzen A."/>
            <person name="Lundell T."/>
            <person name="Morin E."/>
            <person name="Murat C."/>
            <person name="Riley R."/>
            <person name="Ohm R."/>
            <person name="Sun H."/>
            <person name="Tunlid A."/>
            <person name="Henrissat B."/>
            <person name="Grigoriev I.V."/>
            <person name="Hibbett D.S."/>
            <person name="Martin F."/>
        </authorList>
    </citation>
    <scope>NUCLEOTIDE SEQUENCE [LARGE SCALE GENOMIC DNA]</scope>
    <source>
        <strain evidence="3">MUT 4182</strain>
    </source>
</reference>
<dbReference type="OrthoDB" id="2919534at2759"/>
<dbReference type="Proteomes" id="UP000054248">
    <property type="component" value="Unassembled WGS sequence"/>
</dbReference>
<protein>
    <submittedName>
        <fullName evidence="2">Uncharacterized protein</fullName>
    </submittedName>
</protein>
<feature type="compositionally biased region" description="Acidic residues" evidence="1">
    <location>
        <begin position="643"/>
        <end position="653"/>
    </location>
</feature>
<dbReference type="HOGENOM" id="CLU_370536_0_0_1"/>
<dbReference type="InterPro" id="IPR021109">
    <property type="entry name" value="Peptidase_aspartic_dom_sf"/>
</dbReference>
<evidence type="ECO:0000313" key="3">
    <source>
        <dbReference type="Proteomes" id="UP000054248"/>
    </source>
</evidence>
<evidence type="ECO:0000313" key="2">
    <source>
        <dbReference type="EMBL" id="KIO23645.1"/>
    </source>
</evidence>
<accession>A0A0C3Q454</accession>
<dbReference type="CDD" id="cd00303">
    <property type="entry name" value="retropepsin_like"/>
    <property type="match status" value="1"/>
</dbReference>
<dbReference type="AlphaFoldDB" id="A0A0C3Q454"/>
<evidence type="ECO:0000256" key="1">
    <source>
        <dbReference type="SAM" id="MobiDB-lite"/>
    </source>
</evidence>
<feature type="compositionally biased region" description="Acidic residues" evidence="1">
    <location>
        <begin position="118"/>
        <end position="130"/>
    </location>
</feature>
<proteinExistence type="predicted"/>
<reference evidence="2 3" key="1">
    <citation type="submission" date="2014-04" db="EMBL/GenBank/DDBJ databases">
        <authorList>
            <consortium name="DOE Joint Genome Institute"/>
            <person name="Kuo A."/>
            <person name="Girlanda M."/>
            <person name="Perotto S."/>
            <person name="Kohler A."/>
            <person name="Nagy L.G."/>
            <person name="Floudas D."/>
            <person name="Copeland A."/>
            <person name="Barry K.W."/>
            <person name="Cichocki N."/>
            <person name="Veneault-Fourrey C."/>
            <person name="LaButti K."/>
            <person name="Lindquist E.A."/>
            <person name="Lipzen A."/>
            <person name="Lundell T."/>
            <person name="Morin E."/>
            <person name="Murat C."/>
            <person name="Sun H."/>
            <person name="Tunlid A."/>
            <person name="Henrissat B."/>
            <person name="Grigoriev I.V."/>
            <person name="Hibbett D.S."/>
            <person name="Martin F."/>
            <person name="Nordberg H.P."/>
            <person name="Cantor M.N."/>
            <person name="Hua S.X."/>
        </authorList>
    </citation>
    <scope>NUCLEOTIDE SEQUENCE [LARGE SCALE GENOMIC DNA]</scope>
    <source>
        <strain evidence="2 3">MUT 4182</strain>
    </source>
</reference>
<dbReference type="EMBL" id="KN823080">
    <property type="protein sequence ID" value="KIO23645.1"/>
    <property type="molecule type" value="Genomic_DNA"/>
</dbReference>
<organism evidence="2 3">
    <name type="scientific">Tulasnella calospora MUT 4182</name>
    <dbReference type="NCBI Taxonomy" id="1051891"/>
    <lineage>
        <taxon>Eukaryota</taxon>
        <taxon>Fungi</taxon>
        <taxon>Dikarya</taxon>
        <taxon>Basidiomycota</taxon>
        <taxon>Agaricomycotina</taxon>
        <taxon>Agaricomycetes</taxon>
        <taxon>Cantharellales</taxon>
        <taxon>Tulasnellaceae</taxon>
        <taxon>Tulasnella</taxon>
    </lineage>
</organism>
<sequence length="751" mass="82351">MASCGYNPTFTNMTTRSSLIRTFPSGEESGLGYFIFSTLEQLNQQCKQQEALAYSTSRTRWIRSGERAGDINPWLRGDQYGESLELLAQGDPTLTRQKRIDQNTEDSEDHVLDEIELSPDDDDEHSEDQNPETTPPDVPGNTPVLAHFLLPAHFHAPPAYSVQTQHSDSDQQHTQVTITQNSANPTSTIQAPLPVQAPLLIQAPVLTPPTSQLIRTMYQGPNVFAGDSSAEIPAQWLRDFKCHGQRWKWHEGLNKQTPPVDPTVFTAVEAAFKACWPPDQTIKVTKTQLRDRVLARVITEEEVGQTVEEGAACIGRHVVFTKDIKRLAIAAGDATQMALWPAVRDCLPAVLQNITADRDYDTWQEFVEDMARISPESLQKRKRSLENEALVEQLHTQIEGIGTLLSPGLAQGHHSRHNHHQQPQSPPSGSTDHNVSSDHTGGAPEDTARGAGKGNIPFRAEATLAARAWSRREGIPMLVTIDGGAMANILDGRLYSMLRPAVGELRSSERTIVMANGTRMKSEGTWTGRVGIRGAVAEVDLEVFDSGGAFGVLLGKPFLAAIGALQDFRADVLHLGPNGEQVIQNLHGHIGSETSVEWVGTVGQDDRQDREVQKLEAIIHGTGSTESREETEEQVMEGRGEAEGIDVSEIGAEEPEVLDSIDVELEESEWDIQTDGTDSQEEMDDALAGEDDQDLEGMMEQSVRITSILPKVTSTLAPEQVQRQHPTPRYGVLPLDTVKSVLTPVNADIPG</sequence>
<feature type="region of interest" description="Disordered" evidence="1">
    <location>
        <begin position="118"/>
        <end position="144"/>
    </location>
</feature>
<feature type="compositionally biased region" description="Polar residues" evidence="1">
    <location>
        <begin position="421"/>
        <end position="439"/>
    </location>
</feature>
<gene>
    <name evidence="2" type="ORF">M407DRAFT_26926</name>
</gene>
<feature type="region of interest" description="Disordered" evidence="1">
    <location>
        <begin position="93"/>
        <end position="112"/>
    </location>
</feature>
<dbReference type="Gene3D" id="2.40.70.10">
    <property type="entry name" value="Acid Proteases"/>
    <property type="match status" value="1"/>
</dbReference>